<evidence type="ECO:0000256" key="1">
    <source>
        <dbReference type="ARBA" id="ARBA00007447"/>
    </source>
</evidence>
<keyword evidence="4" id="KW-0378">Hydrolase</keyword>
<dbReference type="PANTHER" id="PTHR47967:SF36">
    <property type="entry name" value="PEPTIDASE A1 DOMAIN-CONTAINING PROTEIN"/>
    <property type="match status" value="1"/>
</dbReference>
<dbReference type="Pfam" id="PF14541">
    <property type="entry name" value="TAXi_C"/>
    <property type="match status" value="1"/>
</dbReference>
<dbReference type="Gene3D" id="2.40.70.10">
    <property type="entry name" value="Acid Proteases"/>
    <property type="match status" value="2"/>
</dbReference>
<dbReference type="GO" id="GO:0004190">
    <property type="term" value="F:aspartic-type endopeptidase activity"/>
    <property type="evidence" value="ECO:0007669"/>
    <property type="project" value="UniProtKB-KW"/>
</dbReference>
<keyword evidence="3" id="KW-0064">Aspartyl protease</keyword>
<dbReference type="Proteomes" id="UP000653305">
    <property type="component" value="Unassembled WGS sequence"/>
</dbReference>
<dbReference type="GO" id="GO:0006508">
    <property type="term" value="P:proteolysis"/>
    <property type="evidence" value="ECO:0007669"/>
    <property type="project" value="UniProtKB-KW"/>
</dbReference>
<dbReference type="OrthoDB" id="2747330at2759"/>
<reference evidence="7" key="1">
    <citation type="submission" date="2020-07" db="EMBL/GenBank/DDBJ databases">
        <title>Ethylene signaling mediates host invasion by parasitic plants.</title>
        <authorList>
            <person name="Yoshida S."/>
        </authorList>
    </citation>
    <scope>NUCLEOTIDE SEQUENCE</scope>
    <source>
        <strain evidence="7">Okayama</strain>
    </source>
</reference>
<comment type="caution">
    <text evidence="7">The sequence shown here is derived from an EMBL/GenBank/DDBJ whole genome shotgun (WGS) entry which is preliminary data.</text>
</comment>
<gene>
    <name evidence="7" type="ORF">PHJA_002334000</name>
</gene>
<dbReference type="CDD" id="cd05476">
    <property type="entry name" value="pepsin_A_like_plant"/>
    <property type="match status" value="1"/>
</dbReference>
<sequence length="288" mass="31532">MDTGSSTVWFPWNTRGLLLSESLTFPELSVDNFTVGCSVSSVHVPEGGIVGFGRTGQSLPSQMDLESFSYCLQLQDNTTVSSDLVLTTKETKGSRATEYTTPFLQNPNVSSHPAFLEYYYVSVQKICVGKVNVKVPSGYLVPATNGSGGTIVDSGTTLTFMEKPMFDLVAREFVKQVANNYSRATEAEKELGLGLCYDVSGKQSLDYIPGLSFYFQGGGKMVLPLENYIVRYSGGICLAIITSIPAAKGKVWQGPAMILGNILQQNFYMDYDLKNNRLGFQKQECKRG</sequence>
<keyword evidence="8" id="KW-1185">Reference proteome</keyword>
<dbReference type="InterPro" id="IPR032861">
    <property type="entry name" value="TAXi_N"/>
</dbReference>
<feature type="domain" description="Peptidase A1" evidence="6">
    <location>
        <begin position="1"/>
        <end position="281"/>
    </location>
</feature>
<dbReference type="AlphaFoldDB" id="A0A830CPV1"/>
<organism evidence="7 8">
    <name type="scientific">Phtheirospermum japonicum</name>
    <dbReference type="NCBI Taxonomy" id="374723"/>
    <lineage>
        <taxon>Eukaryota</taxon>
        <taxon>Viridiplantae</taxon>
        <taxon>Streptophyta</taxon>
        <taxon>Embryophyta</taxon>
        <taxon>Tracheophyta</taxon>
        <taxon>Spermatophyta</taxon>
        <taxon>Magnoliopsida</taxon>
        <taxon>eudicotyledons</taxon>
        <taxon>Gunneridae</taxon>
        <taxon>Pentapetalae</taxon>
        <taxon>asterids</taxon>
        <taxon>lamiids</taxon>
        <taxon>Lamiales</taxon>
        <taxon>Orobanchaceae</taxon>
        <taxon>Orobanchaceae incertae sedis</taxon>
        <taxon>Phtheirospermum</taxon>
    </lineage>
</organism>
<evidence type="ECO:0000256" key="3">
    <source>
        <dbReference type="ARBA" id="ARBA00022750"/>
    </source>
</evidence>
<evidence type="ECO:0000256" key="5">
    <source>
        <dbReference type="ARBA" id="ARBA00023180"/>
    </source>
</evidence>
<dbReference type="PANTHER" id="PTHR47967">
    <property type="entry name" value="OS07G0603500 PROTEIN-RELATED"/>
    <property type="match status" value="1"/>
</dbReference>
<evidence type="ECO:0000259" key="6">
    <source>
        <dbReference type="PROSITE" id="PS51767"/>
    </source>
</evidence>
<comment type="similarity">
    <text evidence="1">Belongs to the peptidase A1 family.</text>
</comment>
<name>A0A830CPV1_9LAMI</name>
<dbReference type="InterPro" id="IPR034161">
    <property type="entry name" value="Pepsin-like_plant"/>
</dbReference>
<dbReference type="InterPro" id="IPR021109">
    <property type="entry name" value="Peptidase_aspartic_dom_sf"/>
</dbReference>
<evidence type="ECO:0000313" key="7">
    <source>
        <dbReference type="EMBL" id="GFQ01901.1"/>
    </source>
</evidence>
<accession>A0A830CPV1</accession>
<dbReference type="EMBL" id="BMAC01000715">
    <property type="protein sequence ID" value="GFQ01901.1"/>
    <property type="molecule type" value="Genomic_DNA"/>
</dbReference>
<keyword evidence="5" id="KW-0325">Glycoprotein</keyword>
<evidence type="ECO:0000313" key="8">
    <source>
        <dbReference type="Proteomes" id="UP000653305"/>
    </source>
</evidence>
<evidence type="ECO:0000256" key="4">
    <source>
        <dbReference type="ARBA" id="ARBA00022801"/>
    </source>
</evidence>
<dbReference type="InterPro" id="IPR051708">
    <property type="entry name" value="Plant_Aspart_Prot_A1"/>
</dbReference>
<protein>
    <submittedName>
        <fullName evidence="7">Aspartic proteinase nepenthesin-1</fullName>
    </submittedName>
</protein>
<keyword evidence="2" id="KW-0645">Protease</keyword>
<dbReference type="InterPro" id="IPR032799">
    <property type="entry name" value="TAXi_C"/>
</dbReference>
<dbReference type="Pfam" id="PF14543">
    <property type="entry name" value="TAXi_N"/>
    <property type="match status" value="1"/>
</dbReference>
<dbReference type="InterPro" id="IPR033121">
    <property type="entry name" value="PEPTIDASE_A1"/>
</dbReference>
<dbReference type="PROSITE" id="PS51767">
    <property type="entry name" value="PEPTIDASE_A1"/>
    <property type="match status" value="1"/>
</dbReference>
<proteinExistence type="inferred from homology"/>
<dbReference type="SUPFAM" id="SSF50630">
    <property type="entry name" value="Acid proteases"/>
    <property type="match status" value="1"/>
</dbReference>
<dbReference type="GO" id="GO:0005576">
    <property type="term" value="C:extracellular region"/>
    <property type="evidence" value="ECO:0007669"/>
    <property type="project" value="TreeGrafter"/>
</dbReference>
<evidence type="ECO:0000256" key="2">
    <source>
        <dbReference type="ARBA" id="ARBA00022670"/>
    </source>
</evidence>